<feature type="region of interest" description="Disordered" evidence="1">
    <location>
        <begin position="965"/>
        <end position="1001"/>
    </location>
</feature>
<feature type="compositionally biased region" description="Low complexity" evidence="1">
    <location>
        <begin position="33"/>
        <end position="53"/>
    </location>
</feature>
<dbReference type="VEuPathDB" id="FungiDB:AAP_04188"/>
<dbReference type="InterPro" id="IPR013078">
    <property type="entry name" value="His_Pase_superF_clade-1"/>
</dbReference>
<feature type="compositionally biased region" description="Low complexity" evidence="1">
    <location>
        <begin position="87"/>
        <end position="103"/>
    </location>
</feature>
<dbReference type="SMART" id="SM00855">
    <property type="entry name" value="PGAM"/>
    <property type="match status" value="1"/>
</dbReference>
<feature type="compositionally biased region" description="Basic and acidic residues" evidence="1">
    <location>
        <begin position="545"/>
        <end position="555"/>
    </location>
</feature>
<feature type="compositionally biased region" description="Polar residues" evidence="1">
    <location>
        <begin position="414"/>
        <end position="425"/>
    </location>
</feature>
<dbReference type="PANTHER" id="PTHR16469:SF27">
    <property type="entry name" value="UBIQUITIN-ASSOCIATED AND SH3 DOMAIN-CONTAINING BA-RELATED"/>
    <property type="match status" value="1"/>
</dbReference>
<feature type="compositionally biased region" description="Basic residues" evidence="1">
    <location>
        <begin position="204"/>
        <end position="215"/>
    </location>
</feature>
<gene>
    <name evidence="2" type="ORF">AAP_04188</name>
</gene>
<dbReference type="InterPro" id="IPR051710">
    <property type="entry name" value="Phosphatase_SH3-domain"/>
</dbReference>
<evidence type="ECO:0000313" key="2">
    <source>
        <dbReference type="EMBL" id="KZZ89837.1"/>
    </source>
</evidence>
<keyword evidence="3" id="KW-1185">Reference proteome</keyword>
<dbReference type="InterPro" id="IPR029033">
    <property type="entry name" value="His_PPase_superfam"/>
</dbReference>
<accession>A0A167XAI1</accession>
<feature type="region of interest" description="Disordered" evidence="1">
    <location>
        <begin position="735"/>
        <end position="756"/>
    </location>
</feature>
<organism evidence="2 3">
    <name type="scientific">Ascosphaera apis ARSEF 7405</name>
    <dbReference type="NCBI Taxonomy" id="392613"/>
    <lineage>
        <taxon>Eukaryota</taxon>
        <taxon>Fungi</taxon>
        <taxon>Dikarya</taxon>
        <taxon>Ascomycota</taxon>
        <taxon>Pezizomycotina</taxon>
        <taxon>Eurotiomycetes</taxon>
        <taxon>Eurotiomycetidae</taxon>
        <taxon>Onygenales</taxon>
        <taxon>Ascosphaeraceae</taxon>
        <taxon>Ascosphaera</taxon>
    </lineage>
</organism>
<feature type="region of interest" description="Disordered" evidence="1">
    <location>
        <begin position="917"/>
        <end position="949"/>
    </location>
</feature>
<feature type="region of interest" description="Disordered" evidence="1">
    <location>
        <begin position="612"/>
        <end position="631"/>
    </location>
</feature>
<feature type="compositionally biased region" description="Acidic residues" evidence="1">
    <location>
        <begin position="556"/>
        <end position="566"/>
    </location>
</feature>
<feature type="compositionally biased region" description="Low complexity" evidence="1">
    <location>
        <begin position="917"/>
        <end position="939"/>
    </location>
</feature>
<reference evidence="2 3" key="1">
    <citation type="journal article" date="2016" name="Genome Biol. Evol.">
        <title>Divergent and convergent evolution of fungal pathogenicity.</title>
        <authorList>
            <person name="Shang Y."/>
            <person name="Xiao G."/>
            <person name="Zheng P."/>
            <person name="Cen K."/>
            <person name="Zhan S."/>
            <person name="Wang C."/>
        </authorList>
    </citation>
    <scope>NUCLEOTIDE SEQUENCE [LARGE SCALE GENOMIC DNA]</scope>
    <source>
        <strain evidence="2 3">ARSEF 7405</strain>
    </source>
</reference>
<feature type="compositionally biased region" description="Low complexity" evidence="1">
    <location>
        <begin position="666"/>
        <end position="675"/>
    </location>
</feature>
<feature type="region of interest" description="Disordered" evidence="1">
    <location>
        <begin position="295"/>
        <end position="323"/>
    </location>
</feature>
<feature type="region of interest" description="Disordered" evidence="1">
    <location>
        <begin position="411"/>
        <end position="439"/>
    </location>
</feature>
<dbReference type="Proteomes" id="UP000242877">
    <property type="component" value="Unassembled WGS sequence"/>
</dbReference>
<feature type="region of interest" description="Disordered" evidence="1">
    <location>
        <begin position="545"/>
        <end position="566"/>
    </location>
</feature>
<feature type="compositionally biased region" description="Low complexity" evidence="1">
    <location>
        <begin position="613"/>
        <end position="631"/>
    </location>
</feature>
<dbReference type="OrthoDB" id="3898179at2759"/>
<dbReference type="Gene3D" id="3.40.50.1240">
    <property type="entry name" value="Phosphoglycerate mutase-like"/>
    <property type="match status" value="2"/>
</dbReference>
<dbReference type="CDD" id="cd07040">
    <property type="entry name" value="HP"/>
    <property type="match status" value="1"/>
</dbReference>
<dbReference type="AlphaFoldDB" id="A0A167XAI1"/>
<feature type="compositionally biased region" description="Polar residues" evidence="1">
    <location>
        <begin position="1"/>
        <end position="23"/>
    </location>
</feature>
<feature type="compositionally biased region" description="Polar residues" evidence="1">
    <location>
        <begin position="192"/>
        <end position="201"/>
    </location>
</feature>
<dbReference type="SUPFAM" id="SSF53254">
    <property type="entry name" value="Phosphoglycerate mutase-like"/>
    <property type="match status" value="1"/>
</dbReference>
<evidence type="ECO:0000256" key="1">
    <source>
        <dbReference type="SAM" id="MobiDB-lite"/>
    </source>
</evidence>
<feature type="compositionally biased region" description="Basic and acidic residues" evidence="1">
    <location>
        <begin position="688"/>
        <end position="698"/>
    </location>
</feature>
<feature type="region of interest" description="Disordered" evidence="1">
    <location>
        <begin position="79"/>
        <end position="120"/>
    </location>
</feature>
<evidence type="ECO:0000313" key="3">
    <source>
        <dbReference type="Proteomes" id="UP000242877"/>
    </source>
</evidence>
<comment type="caution">
    <text evidence="2">The sequence shown here is derived from an EMBL/GenBank/DDBJ whole genome shotgun (WGS) entry which is preliminary data.</text>
</comment>
<feature type="region of interest" description="Disordered" evidence="1">
    <location>
        <begin position="1"/>
        <end position="53"/>
    </location>
</feature>
<sequence length="1001" mass="106821">MAVAHTQVQAQNSGQKFDIQEQQHNNRHLHHQSSTTMASSASTPSASSAAAASSDPIISTDPAFGVHSPATWSGHEVNAGQKRMSGDDSGNSSGGVKKQQQQQQKKEKEKQNKWPRGKKPAVVIIARHGTRLDSVDKHWHLTSPTPYDPPLTYGGWTQARALGAKIASLLNILEVDFEAQREKREAAAEKGQQFSAEASSASDKKKKRRRRRRITIHSSPFLRCVQTSVAIAAGINQDQRPHRHHSLPNNRVPLHSTPLSNLTNIPGSIIPPLSSASSGPTTATSTIRHQANLQPIPEPEDTDYDTEHSPPFPTTGPGAGPGINKCRLKIDPFLGEWLCHDYFEDNGIMAPPGSALMLAAAKAELMRRDEQIEAGWSAFGLGHAPAPVAASPPMTTNVNAGSASKIWTAAGGDTEQQSTQSQSVPITHRDRSATTSSTHPHISIVPEEAHPELLTRPPFYAPPTPTYAISYSASIPPGYVAHARDACAHVDYAWDSMRAPLHWGSGGQYGEEWSSMHDRFGKGLRRLIGWYESGGADEQERTLFRKLSGEERGGNEDDGDESEEEEVDDVVILVSHGAGCNALLGALTGDPVLTDVPMTSLSMAVRKDLINGPSSAPTSAAPSAANSRRSSMISYTSSSHFASRSRSESQSNYSLQYSNPFSPCLSHSSSHSSMHSVKDTNAAQDADSSQHHDNQIKEQEDENAVYEPHIADTYEIKLLASVEHLRGQNPLHNLSAARSIPRGQPRGHPSQNGGYVMQHHHAHSFTGGRPSSLSRLAFLNTSDVAQSGFGGSAISPTGMFSPVALSSFSIPGAGSTTGKGTRRASGLWGNTSSVVDAVPVIPGGGGASLPTVSLNVAPTITTTNADRKYTFDHKGNDKNDDDKKYSSSPLDRDTANALGLPEFHDTVWNKTASVKSSAISSSSNSSASSSSSSSTTAKSQGAVSPGTQPINVTFKAPVITIPTTLPAAPPAQHGLWGSPTLPTPNDGHKRRWTMTEKPAGL</sequence>
<name>A0A167XAI1_9EURO</name>
<feature type="region of interest" description="Disordered" evidence="1">
    <location>
        <begin position="184"/>
        <end position="215"/>
    </location>
</feature>
<feature type="region of interest" description="Disordered" evidence="1">
    <location>
        <begin position="868"/>
        <end position="893"/>
    </location>
</feature>
<proteinExistence type="predicted"/>
<dbReference type="EMBL" id="AZGZ01000019">
    <property type="protein sequence ID" value="KZZ89837.1"/>
    <property type="molecule type" value="Genomic_DNA"/>
</dbReference>
<feature type="region of interest" description="Disordered" evidence="1">
    <location>
        <begin position="664"/>
        <end position="705"/>
    </location>
</feature>
<dbReference type="PANTHER" id="PTHR16469">
    <property type="entry name" value="UBIQUITIN-ASSOCIATED AND SH3 DOMAIN-CONTAINING BA-RELATED"/>
    <property type="match status" value="1"/>
</dbReference>
<protein>
    <submittedName>
        <fullName evidence="2">Phosphoglycerate mutase</fullName>
    </submittedName>
</protein>